<reference evidence="2 3" key="1">
    <citation type="submission" date="2019-03" db="EMBL/GenBank/DDBJ databases">
        <title>First draft genome of Liparis tanakae, snailfish: a comprehensive survey of snailfish specific genes.</title>
        <authorList>
            <person name="Kim W."/>
            <person name="Song I."/>
            <person name="Jeong J.-H."/>
            <person name="Kim D."/>
            <person name="Kim S."/>
            <person name="Ryu S."/>
            <person name="Song J.Y."/>
            <person name="Lee S.K."/>
        </authorList>
    </citation>
    <scope>NUCLEOTIDE SEQUENCE [LARGE SCALE GENOMIC DNA]</scope>
    <source>
        <tissue evidence="2">Muscle</tissue>
    </source>
</reference>
<protein>
    <submittedName>
        <fullName evidence="2">Uncharacterized protein</fullName>
    </submittedName>
</protein>
<feature type="region of interest" description="Disordered" evidence="1">
    <location>
        <begin position="206"/>
        <end position="236"/>
    </location>
</feature>
<dbReference type="EMBL" id="SRLO01000365">
    <property type="protein sequence ID" value="TNN59046.1"/>
    <property type="molecule type" value="Genomic_DNA"/>
</dbReference>
<feature type="region of interest" description="Disordered" evidence="1">
    <location>
        <begin position="76"/>
        <end position="100"/>
    </location>
</feature>
<dbReference type="Proteomes" id="UP000314294">
    <property type="component" value="Unassembled WGS sequence"/>
</dbReference>
<evidence type="ECO:0000313" key="3">
    <source>
        <dbReference type="Proteomes" id="UP000314294"/>
    </source>
</evidence>
<name>A0A4Z2GZV5_9TELE</name>
<evidence type="ECO:0000256" key="1">
    <source>
        <dbReference type="SAM" id="MobiDB-lite"/>
    </source>
</evidence>
<organism evidence="2 3">
    <name type="scientific">Liparis tanakae</name>
    <name type="common">Tanaka's snailfish</name>
    <dbReference type="NCBI Taxonomy" id="230148"/>
    <lineage>
        <taxon>Eukaryota</taxon>
        <taxon>Metazoa</taxon>
        <taxon>Chordata</taxon>
        <taxon>Craniata</taxon>
        <taxon>Vertebrata</taxon>
        <taxon>Euteleostomi</taxon>
        <taxon>Actinopterygii</taxon>
        <taxon>Neopterygii</taxon>
        <taxon>Teleostei</taxon>
        <taxon>Neoteleostei</taxon>
        <taxon>Acanthomorphata</taxon>
        <taxon>Eupercaria</taxon>
        <taxon>Perciformes</taxon>
        <taxon>Cottioidei</taxon>
        <taxon>Cottales</taxon>
        <taxon>Liparidae</taxon>
        <taxon>Liparis</taxon>
    </lineage>
</organism>
<proteinExistence type="predicted"/>
<gene>
    <name evidence="2" type="ORF">EYF80_030784</name>
</gene>
<sequence length="312" mass="33128">MRTTRTTSSRVLMRTSSSRVLMRTSSSRVLMRTLETAHGGAEPLGPLEDLGQVHLPTQLTACTWVLLQRKEIGMHDDNSPAVPPGSCSPPKVLLSPPESCSPPRVLLSPPGPAEPGVPSVTLCGAPGPVGVCRVSPEAVHGEGGTLHLQTHSPVMHGEQVSVGLIVVLVLGQEDRCRSVLTGNGSAPSWITKPSIRWRSWLERRPPIHSGRRSRGQEVSQQEQVHSTDCNRTGEPRGSHWWRTAGWGTLAPDRCPWSLGAEPFPVSTGPAPVLLSQDQDHDAAPGGAVLPRGEPCCCPGGAVLLPRGAAALE</sequence>
<evidence type="ECO:0000313" key="2">
    <source>
        <dbReference type="EMBL" id="TNN59046.1"/>
    </source>
</evidence>
<dbReference type="AlphaFoldDB" id="A0A4Z2GZV5"/>
<keyword evidence="3" id="KW-1185">Reference proteome</keyword>
<accession>A0A4Z2GZV5</accession>
<comment type="caution">
    <text evidence="2">The sequence shown here is derived from an EMBL/GenBank/DDBJ whole genome shotgun (WGS) entry which is preliminary data.</text>
</comment>
<feature type="compositionally biased region" description="Polar residues" evidence="1">
    <location>
        <begin position="216"/>
        <end position="230"/>
    </location>
</feature>